<dbReference type="GO" id="GO:0009252">
    <property type="term" value="P:peptidoglycan biosynthetic process"/>
    <property type="evidence" value="ECO:0007669"/>
    <property type="project" value="UniProtKB-UniRule"/>
</dbReference>
<feature type="modified residue" description="N6-carboxylysine" evidence="7">
    <location>
        <position position="246"/>
    </location>
</feature>
<comment type="subcellular location">
    <subcellularLocation>
        <location evidence="7 8">Cytoplasm</location>
    </subcellularLocation>
</comment>
<name>A0A7T7MAS4_9ACTO</name>
<dbReference type="NCBIfam" id="TIGR01085">
    <property type="entry name" value="murE"/>
    <property type="match status" value="1"/>
</dbReference>
<dbReference type="InterPro" id="IPR036565">
    <property type="entry name" value="Mur-like_cat_sf"/>
</dbReference>
<keyword evidence="13" id="KW-1185">Reference proteome</keyword>
<dbReference type="Pfam" id="PF08245">
    <property type="entry name" value="Mur_ligase_M"/>
    <property type="match status" value="1"/>
</dbReference>
<dbReference type="SUPFAM" id="SSF63418">
    <property type="entry name" value="MurE/MurF N-terminal domain"/>
    <property type="match status" value="1"/>
</dbReference>
<feature type="binding site" evidence="7">
    <location>
        <begin position="179"/>
        <end position="180"/>
    </location>
    <ligand>
        <name>UDP-N-acetyl-alpha-D-muramoyl-L-alanyl-D-glutamate</name>
        <dbReference type="ChEBI" id="CHEBI:83900"/>
    </ligand>
</feature>
<dbReference type="GO" id="GO:0000287">
    <property type="term" value="F:magnesium ion binding"/>
    <property type="evidence" value="ECO:0007669"/>
    <property type="project" value="UniProtKB-UniRule"/>
</dbReference>
<evidence type="ECO:0000313" key="12">
    <source>
        <dbReference type="EMBL" id="QQM68032.1"/>
    </source>
</evidence>
<dbReference type="HAMAP" id="MF_00208">
    <property type="entry name" value="MurE"/>
    <property type="match status" value="1"/>
</dbReference>
<dbReference type="GO" id="GO:0016881">
    <property type="term" value="F:acid-amino acid ligase activity"/>
    <property type="evidence" value="ECO:0007669"/>
    <property type="project" value="UniProtKB-UniRule"/>
</dbReference>
<comment type="caution">
    <text evidence="7">Lacks conserved residue(s) required for the propagation of feature annotation.</text>
</comment>
<dbReference type="NCBIfam" id="NF001124">
    <property type="entry name" value="PRK00139.1-2"/>
    <property type="match status" value="1"/>
</dbReference>
<keyword evidence="7" id="KW-0460">Magnesium</keyword>
<feature type="binding site" evidence="7">
    <location>
        <position position="52"/>
    </location>
    <ligand>
        <name>UDP-N-acetyl-alpha-D-muramoyl-L-alanyl-D-glutamate</name>
        <dbReference type="ChEBI" id="CHEBI:83900"/>
    </ligand>
</feature>
<keyword evidence="7" id="KW-0963">Cytoplasm</keyword>
<feature type="domain" description="Mur ligase N-terminal catalytic" evidence="9">
    <location>
        <begin position="45"/>
        <end position="92"/>
    </location>
</feature>
<evidence type="ECO:0000256" key="6">
    <source>
        <dbReference type="ARBA" id="ARBA00023316"/>
    </source>
</evidence>
<evidence type="ECO:0000313" key="13">
    <source>
        <dbReference type="Proteomes" id="UP000595895"/>
    </source>
</evidence>
<proteinExistence type="inferred from homology"/>
<dbReference type="SUPFAM" id="SSF53244">
    <property type="entry name" value="MurD-like peptide ligases, peptide-binding domain"/>
    <property type="match status" value="1"/>
</dbReference>
<dbReference type="AlphaFoldDB" id="A0A7T7MAS4"/>
<feature type="domain" description="Mur ligase central" evidence="11">
    <location>
        <begin position="135"/>
        <end position="346"/>
    </location>
</feature>
<protein>
    <recommendedName>
        <fullName evidence="7">UDP-N-acetylmuramyl-tripeptide synthetase</fullName>
        <ecNumber evidence="7">6.3.2.-</ecNumber>
    </recommendedName>
    <alternativeName>
        <fullName evidence="7">UDP-MurNAc-tripeptide synthetase</fullName>
    </alternativeName>
</protein>
<keyword evidence="7 12" id="KW-0436">Ligase</keyword>
<organism evidence="12 13">
    <name type="scientific">Actinomyces weissii</name>
    <dbReference type="NCBI Taxonomy" id="675090"/>
    <lineage>
        <taxon>Bacteria</taxon>
        <taxon>Bacillati</taxon>
        <taxon>Actinomycetota</taxon>
        <taxon>Actinomycetes</taxon>
        <taxon>Actinomycetales</taxon>
        <taxon>Actinomycetaceae</taxon>
        <taxon>Actinomyces</taxon>
    </lineage>
</organism>
<feature type="binding site" evidence="7">
    <location>
        <position position="206"/>
    </location>
    <ligand>
        <name>UDP-N-acetyl-alpha-D-muramoyl-L-alanyl-D-glutamate</name>
        <dbReference type="ChEBI" id="CHEBI:83900"/>
    </ligand>
</feature>
<evidence type="ECO:0000256" key="8">
    <source>
        <dbReference type="RuleBase" id="RU004135"/>
    </source>
</evidence>
<dbReference type="SUPFAM" id="SSF53623">
    <property type="entry name" value="MurD-like peptide ligases, catalytic domain"/>
    <property type="match status" value="1"/>
</dbReference>
<accession>A0A7T7MAS4</accession>
<feature type="binding site" evidence="7">
    <location>
        <begin position="137"/>
        <end position="143"/>
    </location>
    <ligand>
        <name>ATP</name>
        <dbReference type="ChEBI" id="CHEBI:30616"/>
    </ligand>
</feature>
<feature type="binding site" evidence="7">
    <location>
        <position position="214"/>
    </location>
    <ligand>
        <name>UDP-N-acetyl-alpha-D-muramoyl-L-alanyl-D-glutamate</name>
        <dbReference type="ChEBI" id="CHEBI:83900"/>
    </ligand>
</feature>
<dbReference type="Proteomes" id="UP000595895">
    <property type="component" value="Chromosome"/>
</dbReference>
<dbReference type="Gene3D" id="3.40.1390.10">
    <property type="entry name" value="MurE/MurF, N-terminal domain"/>
    <property type="match status" value="1"/>
</dbReference>
<feature type="domain" description="Mur ligase C-terminal" evidence="10">
    <location>
        <begin position="372"/>
        <end position="503"/>
    </location>
</feature>
<keyword evidence="4 7" id="KW-0573">Peptidoglycan synthesis</keyword>
<dbReference type="InterPro" id="IPR035911">
    <property type="entry name" value="MurE/MurF_N"/>
</dbReference>
<dbReference type="KEGG" id="awe:JG540_04085"/>
<dbReference type="Pfam" id="PF01225">
    <property type="entry name" value="Mur_ligase"/>
    <property type="match status" value="1"/>
</dbReference>
<dbReference type="PANTHER" id="PTHR23135">
    <property type="entry name" value="MUR LIGASE FAMILY MEMBER"/>
    <property type="match status" value="1"/>
</dbReference>
<dbReference type="GO" id="GO:0008360">
    <property type="term" value="P:regulation of cell shape"/>
    <property type="evidence" value="ECO:0007669"/>
    <property type="project" value="UniProtKB-KW"/>
</dbReference>
<keyword evidence="5 7" id="KW-0131">Cell cycle</keyword>
<dbReference type="InterPro" id="IPR013221">
    <property type="entry name" value="Mur_ligase_cen"/>
</dbReference>
<keyword evidence="3 7" id="KW-0133">Cell shape</keyword>
<dbReference type="GO" id="GO:0005524">
    <property type="term" value="F:ATP binding"/>
    <property type="evidence" value="ECO:0007669"/>
    <property type="project" value="UniProtKB-UniRule"/>
</dbReference>
<dbReference type="EMBL" id="CP066802">
    <property type="protein sequence ID" value="QQM68032.1"/>
    <property type="molecule type" value="Genomic_DNA"/>
</dbReference>
<comment type="pathway">
    <text evidence="7 8">Cell wall biogenesis; peptidoglycan biosynthesis.</text>
</comment>
<dbReference type="GO" id="GO:0005737">
    <property type="term" value="C:cytoplasm"/>
    <property type="evidence" value="ECO:0007669"/>
    <property type="project" value="UniProtKB-SubCell"/>
</dbReference>
<keyword evidence="2 7" id="KW-0132">Cell division</keyword>
<dbReference type="Gene3D" id="3.90.190.20">
    <property type="entry name" value="Mur ligase, C-terminal domain"/>
    <property type="match status" value="1"/>
</dbReference>
<evidence type="ECO:0000256" key="2">
    <source>
        <dbReference type="ARBA" id="ARBA00022618"/>
    </source>
</evidence>
<dbReference type="GO" id="GO:0051301">
    <property type="term" value="P:cell division"/>
    <property type="evidence" value="ECO:0007669"/>
    <property type="project" value="UniProtKB-KW"/>
</dbReference>
<dbReference type="NCBIfam" id="NF001126">
    <property type="entry name" value="PRK00139.1-4"/>
    <property type="match status" value="1"/>
</dbReference>
<evidence type="ECO:0000256" key="5">
    <source>
        <dbReference type="ARBA" id="ARBA00023306"/>
    </source>
</evidence>
<keyword evidence="7" id="KW-0067">ATP-binding</keyword>
<dbReference type="PANTHER" id="PTHR23135:SF4">
    <property type="entry name" value="UDP-N-ACETYLMURAMOYL-L-ALANYL-D-GLUTAMATE--2,6-DIAMINOPIMELATE LIGASE MURE HOMOLOG, CHLOROPLASTIC"/>
    <property type="match status" value="1"/>
</dbReference>
<dbReference type="GO" id="GO:0071555">
    <property type="term" value="P:cell wall organization"/>
    <property type="evidence" value="ECO:0007669"/>
    <property type="project" value="UniProtKB-KW"/>
</dbReference>
<evidence type="ECO:0000259" key="11">
    <source>
        <dbReference type="Pfam" id="PF08245"/>
    </source>
</evidence>
<evidence type="ECO:0000256" key="3">
    <source>
        <dbReference type="ARBA" id="ARBA00022960"/>
    </source>
</evidence>
<comment type="similarity">
    <text evidence="1 7">Belongs to the MurCDEF family. MurE subfamily.</text>
</comment>
<keyword evidence="7" id="KW-0547">Nucleotide-binding</keyword>
<evidence type="ECO:0000256" key="1">
    <source>
        <dbReference type="ARBA" id="ARBA00005898"/>
    </source>
</evidence>
<comment type="cofactor">
    <cofactor evidence="7">
        <name>Mg(2+)</name>
        <dbReference type="ChEBI" id="CHEBI:18420"/>
    </cofactor>
</comment>
<evidence type="ECO:0000256" key="4">
    <source>
        <dbReference type="ARBA" id="ARBA00022984"/>
    </source>
</evidence>
<dbReference type="InterPro" id="IPR005761">
    <property type="entry name" value="UDP-N-AcMur-Glu-dNH2Pim_ligase"/>
</dbReference>
<dbReference type="Gene3D" id="3.40.1190.10">
    <property type="entry name" value="Mur-like, catalytic domain"/>
    <property type="match status" value="1"/>
</dbReference>
<dbReference type="UniPathway" id="UPA00219"/>
<keyword evidence="6 7" id="KW-0961">Cell wall biogenesis/degradation</keyword>
<comment type="function">
    <text evidence="7">Catalyzes the addition of an amino acid to the nucleotide precursor UDP-N-acetylmuramoyl-L-alanyl-D-glutamate (UMAG) in the biosynthesis of bacterial cell-wall peptidoglycan.</text>
</comment>
<evidence type="ECO:0000256" key="7">
    <source>
        <dbReference type="HAMAP-Rule" id="MF_00208"/>
    </source>
</evidence>
<comment type="PTM">
    <text evidence="7">Carboxylation is probably crucial for Mg(2+) binding and, consequently, for the gamma-phosphate positioning of ATP.</text>
</comment>
<evidence type="ECO:0000259" key="10">
    <source>
        <dbReference type="Pfam" id="PF02875"/>
    </source>
</evidence>
<sequence>MSLNAPSSAEPLRPHRVQPVDLKHLAQRFGLQPASASLPLGQTRVTGVAQGSTEVGPGDLFVALPGARAHGAQYARQAVQAGAVAVLTDLDGAALLAQEDLQVPVLTSTQLPGVVGHLAAEVYGQPAGGLTTAAVTGTNGKTTTATMIDHVLRKLGKVTGLIGTVEVTLAGASRPAVLTTPQPADLQRFLTCLREAGGTDLVMEVSSHALAMHRTEPVVFTVAGFTNLTQDHLDYHTTLEEYFEAKALLFTPQHSRHQVVCVDDPWGRRLAQRLASSPQARLTTLRTPLADPEGQAFPATWSIEAVHHEPARTSFTLRGPQDQRLETATSLPGDFNVANAALAVLMVHAAGTPLEEIGQALGEAGVSPVVPGRVEAVGSGTSGPRVLVDFAHNPGALEAVLRSLRPTVQGRLVLVFGATGNRDTGKRPQMARIAVEGADLVIITDDDPHDEDPAAIRAELMAVAQSARPGGTELEEVAPREAAIWKAVELARPEDTVLIAGRGHETVQDVAGEDISLDDRVAAAEALRRKEGSPA</sequence>
<gene>
    <name evidence="7" type="primary">murE</name>
    <name evidence="12" type="ORF">JG540_04085</name>
</gene>
<dbReference type="InterPro" id="IPR004101">
    <property type="entry name" value="Mur_ligase_C"/>
</dbReference>
<reference evidence="12 13" key="1">
    <citation type="submission" date="2020-12" db="EMBL/GenBank/DDBJ databases">
        <authorList>
            <person name="Zhou J."/>
        </authorList>
    </citation>
    <scope>NUCLEOTIDE SEQUENCE [LARGE SCALE GENOMIC DNA]</scope>
    <source>
        <strain evidence="12 13">CCUG 61299</strain>
    </source>
</reference>
<dbReference type="EC" id="6.3.2.-" evidence="7"/>
<dbReference type="InterPro" id="IPR000713">
    <property type="entry name" value="Mur_ligase_N"/>
</dbReference>
<dbReference type="InterPro" id="IPR036615">
    <property type="entry name" value="Mur_ligase_C_dom_sf"/>
</dbReference>
<evidence type="ECO:0000259" key="9">
    <source>
        <dbReference type="Pfam" id="PF01225"/>
    </source>
</evidence>
<dbReference type="RefSeq" id="WP_200277460.1">
    <property type="nucleotide sequence ID" value="NZ_CP066802.1"/>
</dbReference>
<dbReference type="Pfam" id="PF02875">
    <property type="entry name" value="Mur_ligase_C"/>
    <property type="match status" value="1"/>
</dbReference>